<evidence type="ECO:0000313" key="2">
    <source>
        <dbReference type="EMBL" id="KAK8748485.1"/>
    </source>
</evidence>
<dbReference type="Proteomes" id="UP001445076">
    <property type="component" value="Unassembled WGS sequence"/>
</dbReference>
<name>A0AAW0XVB0_CHEQU</name>
<dbReference type="PANTHER" id="PTHR34365">
    <property type="entry name" value="ENOLASE (DUF1399)"/>
    <property type="match status" value="1"/>
</dbReference>
<feature type="compositionally biased region" description="Polar residues" evidence="1">
    <location>
        <begin position="591"/>
        <end position="604"/>
    </location>
</feature>
<feature type="region of interest" description="Disordered" evidence="1">
    <location>
        <begin position="232"/>
        <end position="251"/>
    </location>
</feature>
<keyword evidence="3" id="KW-1185">Reference proteome</keyword>
<protein>
    <submittedName>
        <fullName evidence="2">Uncharacterized protein</fullName>
    </submittedName>
</protein>
<feature type="compositionally biased region" description="Low complexity" evidence="1">
    <location>
        <begin position="605"/>
        <end position="622"/>
    </location>
</feature>
<comment type="caution">
    <text evidence="2">The sequence shown here is derived from an EMBL/GenBank/DDBJ whole genome shotgun (WGS) entry which is preliminary data.</text>
</comment>
<dbReference type="EMBL" id="JARKIK010000011">
    <property type="protein sequence ID" value="KAK8748485.1"/>
    <property type="molecule type" value="Genomic_DNA"/>
</dbReference>
<dbReference type="InterPro" id="IPR009836">
    <property type="entry name" value="GRDP-like"/>
</dbReference>
<gene>
    <name evidence="2" type="ORF">OTU49_015819</name>
</gene>
<reference evidence="2 3" key="1">
    <citation type="journal article" date="2024" name="BMC Genomics">
        <title>Genome assembly of redclaw crayfish (Cherax quadricarinatus) provides insights into its immune adaptation and hypoxia tolerance.</title>
        <authorList>
            <person name="Liu Z."/>
            <person name="Zheng J."/>
            <person name="Li H."/>
            <person name="Fang K."/>
            <person name="Wang S."/>
            <person name="He J."/>
            <person name="Zhou D."/>
            <person name="Weng S."/>
            <person name="Chi M."/>
            <person name="Gu Z."/>
            <person name="He J."/>
            <person name="Li F."/>
            <person name="Wang M."/>
        </authorList>
    </citation>
    <scope>NUCLEOTIDE SEQUENCE [LARGE SCALE GENOMIC DNA]</scope>
    <source>
        <strain evidence="2">ZL_2023a</strain>
    </source>
</reference>
<dbReference type="AlphaFoldDB" id="A0AAW0XVB0"/>
<feature type="compositionally biased region" description="Gly residues" evidence="1">
    <location>
        <begin position="639"/>
        <end position="655"/>
    </location>
</feature>
<sequence>PNYKSRVKGASQVQFSLNLIRAAQRELQFLYFVNRHPALYHGTLVKSAIQRYELLWLPLAANCTEKILAPPSDVHWVWYVHMLAPEHYVRDCHNIVGQIVDHKLFKLKALKKAHKRTRKLWMEMYPDEPFDVILDGSQPVSLSQYTSLISYDLEAAVGRQSAFYYQVSLPHCLTKPFLKEAVERYKKFIYLKSTHPSEFLVPCYDMDIIWHAHMVHPKKYQKDTHRVLGKTLNHDDSVNDRSPGSKLTTSDGSTRRLWAQAFGETFSRNGSMFRGDPPSCVIEPIPPELKKAALGSAFQLHVRKVAIGGAPPGTLKIKLLHQFRNLEKQRLGKITVFKEHGYDMSEHNIADLGFEFTLPDKVVRDQFVLEMVSQKDGIKSMLSSGSQNFECNGHFDFAELLKLRDDTATIIKTFIEKDIRVELTFGIRVVTAHHYATMAVLTGPFQPASFDPATVRSLYGIVPHVYDTDSEQDLYKAEMATHRVVNETWPHRPQVLEVEVYHSRTLLHSAVHLYAESPNGRHLVAVSHTIDNTTIPTPQDLAYTNEGGHNFRTISLNPRRGERGMVIKTHDGDWALVTAEWAGLCNGVPAVSSSGTRGQETADTSRMNGSSSSSSRNINGSQSTLVANDTSAGVVGVAAAGGGGGGGGEGRGRPGSPGHLLLHIHQLRQFQYRSVILPYERREYTFCLGGVTIDMERGVLEVGLGNPSLVENISLALSAAVLHVLCQPRPDRPVVGQTNRIPVEKLSLLHALGYYADSA</sequence>
<feature type="region of interest" description="Disordered" evidence="1">
    <location>
        <begin position="589"/>
        <end position="622"/>
    </location>
</feature>
<evidence type="ECO:0000256" key="1">
    <source>
        <dbReference type="SAM" id="MobiDB-lite"/>
    </source>
</evidence>
<accession>A0AAW0XVB0</accession>
<feature type="region of interest" description="Disordered" evidence="1">
    <location>
        <begin position="638"/>
        <end position="657"/>
    </location>
</feature>
<dbReference type="Pfam" id="PF07173">
    <property type="entry name" value="GRDP-like"/>
    <property type="match status" value="1"/>
</dbReference>
<feature type="non-terminal residue" evidence="2">
    <location>
        <position position="1"/>
    </location>
</feature>
<organism evidence="2 3">
    <name type="scientific">Cherax quadricarinatus</name>
    <name type="common">Australian red claw crayfish</name>
    <dbReference type="NCBI Taxonomy" id="27406"/>
    <lineage>
        <taxon>Eukaryota</taxon>
        <taxon>Metazoa</taxon>
        <taxon>Ecdysozoa</taxon>
        <taxon>Arthropoda</taxon>
        <taxon>Crustacea</taxon>
        <taxon>Multicrustacea</taxon>
        <taxon>Malacostraca</taxon>
        <taxon>Eumalacostraca</taxon>
        <taxon>Eucarida</taxon>
        <taxon>Decapoda</taxon>
        <taxon>Pleocyemata</taxon>
        <taxon>Astacidea</taxon>
        <taxon>Parastacoidea</taxon>
        <taxon>Parastacidae</taxon>
        <taxon>Cherax</taxon>
    </lineage>
</organism>
<evidence type="ECO:0000313" key="3">
    <source>
        <dbReference type="Proteomes" id="UP001445076"/>
    </source>
</evidence>
<proteinExistence type="predicted"/>
<feature type="compositionally biased region" description="Polar residues" evidence="1">
    <location>
        <begin position="240"/>
        <end position="251"/>
    </location>
</feature>
<dbReference type="PANTHER" id="PTHR34365:SF7">
    <property type="entry name" value="GLYCINE-RICH DOMAIN-CONTAINING PROTEIN 1"/>
    <property type="match status" value="1"/>
</dbReference>
<feature type="non-terminal residue" evidence="2">
    <location>
        <position position="759"/>
    </location>
</feature>